<dbReference type="Proteomes" id="UP001302349">
    <property type="component" value="Chromosome"/>
</dbReference>
<name>A0ABZ0IWN1_9BACT</name>
<reference evidence="2 3" key="1">
    <citation type="journal article" date="2023" name="Microbiol. Resour. Announc.">
        <title>Complete Genome Sequence of Imperialibacter roseus strain P4T.</title>
        <authorList>
            <person name="Tizabi D.R."/>
            <person name="Bachvaroff T."/>
            <person name="Hill R.T."/>
        </authorList>
    </citation>
    <scope>NUCLEOTIDE SEQUENCE [LARGE SCALE GENOMIC DNA]</scope>
    <source>
        <strain evidence="2 3">P4T</strain>
    </source>
</reference>
<dbReference type="PRINTS" id="PR00111">
    <property type="entry name" value="ABHYDROLASE"/>
</dbReference>
<dbReference type="InterPro" id="IPR029058">
    <property type="entry name" value="AB_hydrolase_fold"/>
</dbReference>
<proteinExistence type="predicted"/>
<protein>
    <submittedName>
        <fullName evidence="2">Lysophospholipase</fullName>
    </submittedName>
</protein>
<organism evidence="2 3">
    <name type="scientific">Imperialibacter roseus</name>
    <dbReference type="NCBI Taxonomy" id="1324217"/>
    <lineage>
        <taxon>Bacteria</taxon>
        <taxon>Pseudomonadati</taxon>
        <taxon>Bacteroidota</taxon>
        <taxon>Cytophagia</taxon>
        <taxon>Cytophagales</taxon>
        <taxon>Flammeovirgaceae</taxon>
        <taxon>Imperialibacter</taxon>
    </lineage>
</organism>
<dbReference type="Pfam" id="PF12146">
    <property type="entry name" value="Hydrolase_4"/>
    <property type="match status" value="1"/>
</dbReference>
<sequence length="286" mass="31772">MAKYRSGCMTEESYDIISRDGLNLKGRSWLPNMEPSALICLVHGHGEHIGRYQHVAEFFTQQGMAVFGMDLRGHGHSEGKKGHTPSYDLLLEDVEDLMKSARVEFIETPMFLYGHSMGGNMVVNFLTSKKTLELQGAILSSPFLRLAMSPSPLLLKLAKIMRNIWPSFSASSGLDPNGISSIAAEVEKYKNDPIVHDRITSQLSLSLIEAGEKAIGKAGELNIPVLAFHGGQDKITSMEATKEFASKAPGYVTFHLWETAKHETHYDVDREKVLQLVADWVRQQLA</sequence>
<dbReference type="SUPFAM" id="SSF53474">
    <property type="entry name" value="alpha/beta-Hydrolases"/>
    <property type="match status" value="1"/>
</dbReference>
<evidence type="ECO:0000259" key="1">
    <source>
        <dbReference type="Pfam" id="PF12146"/>
    </source>
</evidence>
<dbReference type="RefSeq" id="WP_317491431.1">
    <property type="nucleotide sequence ID" value="NZ_CP136051.1"/>
</dbReference>
<dbReference type="InterPro" id="IPR051044">
    <property type="entry name" value="MAG_DAG_Lipase"/>
</dbReference>
<dbReference type="EMBL" id="CP136051">
    <property type="protein sequence ID" value="WOK08799.1"/>
    <property type="molecule type" value="Genomic_DNA"/>
</dbReference>
<keyword evidence="3" id="KW-1185">Reference proteome</keyword>
<dbReference type="Gene3D" id="3.40.50.1820">
    <property type="entry name" value="alpha/beta hydrolase"/>
    <property type="match status" value="1"/>
</dbReference>
<dbReference type="PANTHER" id="PTHR11614">
    <property type="entry name" value="PHOSPHOLIPASE-RELATED"/>
    <property type="match status" value="1"/>
</dbReference>
<feature type="domain" description="Serine aminopeptidase S33" evidence="1">
    <location>
        <begin position="34"/>
        <end position="268"/>
    </location>
</feature>
<dbReference type="InterPro" id="IPR022742">
    <property type="entry name" value="Hydrolase_4"/>
</dbReference>
<accession>A0ABZ0IWN1</accession>
<evidence type="ECO:0000313" key="2">
    <source>
        <dbReference type="EMBL" id="WOK08799.1"/>
    </source>
</evidence>
<evidence type="ECO:0000313" key="3">
    <source>
        <dbReference type="Proteomes" id="UP001302349"/>
    </source>
</evidence>
<dbReference type="InterPro" id="IPR000073">
    <property type="entry name" value="AB_hydrolase_1"/>
</dbReference>
<gene>
    <name evidence="2" type="ORF">RT717_09140</name>
</gene>